<keyword evidence="3" id="KW-1185">Reference proteome</keyword>
<feature type="signal peptide" evidence="1">
    <location>
        <begin position="1"/>
        <end position="23"/>
    </location>
</feature>
<evidence type="ECO:0000313" key="3">
    <source>
        <dbReference type="Proteomes" id="UP000198749"/>
    </source>
</evidence>
<dbReference type="OrthoDB" id="6118495at2"/>
<feature type="chain" id="PRO_5011571426" evidence="1">
    <location>
        <begin position="24"/>
        <end position="190"/>
    </location>
</feature>
<dbReference type="AlphaFoldDB" id="A0A1H9MFM4"/>
<protein>
    <submittedName>
        <fullName evidence="2">Uncharacterized protein</fullName>
    </submittedName>
</protein>
<evidence type="ECO:0000256" key="1">
    <source>
        <dbReference type="SAM" id="SignalP"/>
    </source>
</evidence>
<organism evidence="2 3">
    <name type="scientific">Amphritea atlantica</name>
    <dbReference type="NCBI Taxonomy" id="355243"/>
    <lineage>
        <taxon>Bacteria</taxon>
        <taxon>Pseudomonadati</taxon>
        <taxon>Pseudomonadota</taxon>
        <taxon>Gammaproteobacteria</taxon>
        <taxon>Oceanospirillales</taxon>
        <taxon>Oceanospirillaceae</taxon>
        <taxon>Amphritea</taxon>
    </lineage>
</organism>
<name>A0A1H9MFM4_9GAMM</name>
<reference evidence="3" key="1">
    <citation type="submission" date="2016-10" db="EMBL/GenBank/DDBJ databases">
        <authorList>
            <person name="Varghese N."/>
            <person name="Submissions S."/>
        </authorList>
    </citation>
    <scope>NUCLEOTIDE SEQUENCE [LARGE SCALE GENOMIC DNA]</scope>
    <source>
        <strain evidence="3">DSM 18887</strain>
    </source>
</reference>
<sequence>MNKFIARLLILPLLAIIPLQAAAGIGPESTISELYQDRFHYPVVPAVPFYVHAANGSGSKVVWAKVTEMSYYRDNNGDLMLYAGTTHVCSKFSVTGSIGDSDRRCLSSETVPLIRPAGYSYQYCVFRTDGDCGRYIKSDSVYPLRYQVPVVKRMAESDSFNYANVVFTKTVELGHCGECEVKGWSVVKVH</sequence>
<dbReference type="EMBL" id="FOGB01000030">
    <property type="protein sequence ID" value="SER22464.1"/>
    <property type="molecule type" value="Genomic_DNA"/>
</dbReference>
<gene>
    <name evidence="2" type="ORF">SAMN03080615_04422</name>
</gene>
<keyword evidence="1" id="KW-0732">Signal</keyword>
<dbReference type="RefSeq" id="WP_091362284.1">
    <property type="nucleotide sequence ID" value="NZ_AP025284.1"/>
</dbReference>
<accession>A0A1H9MFM4</accession>
<proteinExistence type="predicted"/>
<evidence type="ECO:0000313" key="2">
    <source>
        <dbReference type="EMBL" id="SER22464.1"/>
    </source>
</evidence>
<dbReference type="Proteomes" id="UP000198749">
    <property type="component" value="Unassembled WGS sequence"/>
</dbReference>